<sequence length="1070" mass="120742">MAASAAHSERYRVSDFFALRTPLLPFTDYLQWTDGLSGRAAWESGASIDAALDEDRKSLRARLRELIHRPEVREALYVASPTLDRSLEHWLQAPDSERGMAAERVLVRYFHRMTHRCTPFGLFAGHSVGRFDALTHLELPPLAANKRHTRVDRGLISKLVSRLERSHALRELLTLFPNTSLYRSAGRLRYTQFEVDDNGNRHYKLVGVTESPYLLEVLERARSGATVAELADAVARFAEVDIDDGAEFVHELIDTQILVSDLDLRLTGPERMDQLLDRLERCGDTVDNARALRAAVERMEEMDRAGLGHPPQQYVQLAEELERLAVQVKHSSWQVDLHKPADRFTLGPAVAARIEECAALVQRITPAPSGDPLAAFRRQFQRRFEDRWVPLMEALDPESGIGFPIGTGSQPDDVSLLAGFVSGVNPAEGTESTWTQREVFMLRRVERMLAEGRHEWHLDESDLRVLDGKVTASTLPESCDMALRIAARSEQAVEQGDFDLLLQGCFGPPGGRMLGRFCHADEQLCEKTRSHLSAEESRRPDVVFAELVHLPQGRSGNLLVRPALREHEIVFLGSSGIDRERQIHVADLMVGVVDDRIVLYSEKLGKQVIPRLTSALSYTGTLGVSQFLGAIVEQHARNWLGWHWGAVGQERFLPRVRCGRIVLARASWRIDKEEIKSLVAASGSERFQLAQRWRAERKLPRFCLLVDGDNELLIDLDNALSIDTFCDVVKNRTELRLEENLPSADELAVEGPEGQFAHELVVPLLREQSVLPSPARVPALDRRAVVESFAPGSEWLYFKLYGGERTADSVLIDAVAPVIAELREEGAIDGWFFIRYSDPDPHLRVRLHGQPARLNAEALTRMHARLAPLLEQGRLWRVELATYERETLRYGGTDNIERTEQLFAIDSDAVLETMASCQGDEGSQLRWQLALLGADRWLHDFGLDLDARRAFVRRMRDAFVAEFKAQNKGTQGWFAERFRKERKSLEALIATGPVAAAFEERSRRSAPLIEAMHALNRQGRLAVSIENLANSVIHMFINRLLPSSQRAHELVIYEFLARLYDSQCARRQSA</sequence>
<keyword evidence="3" id="KW-1185">Reference proteome</keyword>
<name>A0ABV8SRC0_9GAMM</name>
<dbReference type="InterPro" id="IPR023809">
    <property type="entry name" value="Thiopep_bacteriocin_synth_dom"/>
</dbReference>
<proteinExistence type="predicted"/>
<organism evidence="2 3">
    <name type="scientific">Steroidobacter flavus</name>
    <dbReference type="NCBI Taxonomy" id="1842136"/>
    <lineage>
        <taxon>Bacteria</taxon>
        <taxon>Pseudomonadati</taxon>
        <taxon>Pseudomonadota</taxon>
        <taxon>Gammaproteobacteria</taxon>
        <taxon>Steroidobacterales</taxon>
        <taxon>Steroidobacteraceae</taxon>
        <taxon>Steroidobacter</taxon>
    </lineage>
</organism>
<dbReference type="InterPro" id="IPR006827">
    <property type="entry name" value="Lant_deHydtase_N"/>
</dbReference>
<dbReference type="Pfam" id="PF04738">
    <property type="entry name" value="Lant_dehydr_N"/>
    <property type="match status" value="1"/>
</dbReference>
<dbReference type="PROSITE" id="PS50862">
    <property type="entry name" value="AA_TRNA_LIGASE_II"/>
    <property type="match status" value="1"/>
</dbReference>
<evidence type="ECO:0000259" key="1">
    <source>
        <dbReference type="PROSITE" id="PS50862"/>
    </source>
</evidence>
<evidence type="ECO:0000313" key="3">
    <source>
        <dbReference type="Proteomes" id="UP001595904"/>
    </source>
</evidence>
<accession>A0ABV8SRC0</accession>
<protein>
    <submittedName>
        <fullName evidence="2">Lantibiotic dehydratase</fullName>
    </submittedName>
</protein>
<evidence type="ECO:0000313" key="2">
    <source>
        <dbReference type="EMBL" id="MFC4309113.1"/>
    </source>
</evidence>
<dbReference type="NCBIfam" id="TIGR03891">
    <property type="entry name" value="thiopep_ocin"/>
    <property type="match status" value="1"/>
</dbReference>
<dbReference type="InterPro" id="IPR006195">
    <property type="entry name" value="aa-tRNA-synth_II"/>
</dbReference>
<dbReference type="RefSeq" id="WP_380596176.1">
    <property type="nucleotide sequence ID" value="NZ_JBHSDU010000003.1"/>
</dbReference>
<dbReference type="EMBL" id="JBHSDU010000003">
    <property type="protein sequence ID" value="MFC4309113.1"/>
    <property type="molecule type" value="Genomic_DNA"/>
</dbReference>
<gene>
    <name evidence="2" type="ORF">ACFPN2_08485</name>
</gene>
<comment type="caution">
    <text evidence="2">The sequence shown here is derived from an EMBL/GenBank/DDBJ whole genome shotgun (WGS) entry which is preliminary data.</text>
</comment>
<feature type="domain" description="Aminoacyl-transfer RNA synthetases class-II family profile" evidence="1">
    <location>
        <begin position="292"/>
        <end position="654"/>
    </location>
</feature>
<dbReference type="Proteomes" id="UP001595904">
    <property type="component" value="Unassembled WGS sequence"/>
</dbReference>
<reference evidence="3" key="1">
    <citation type="journal article" date="2019" name="Int. J. Syst. Evol. Microbiol.">
        <title>The Global Catalogue of Microorganisms (GCM) 10K type strain sequencing project: providing services to taxonomists for standard genome sequencing and annotation.</title>
        <authorList>
            <consortium name="The Broad Institute Genomics Platform"/>
            <consortium name="The Broad Institute Genome Sequencing Center for Infectious Disease"/>
            <person name="Wu L."/>
            <person name="Ma J."/>
        </authorList>
    </citation>
    <scope>NUCLEOTIDE SEQUENCE [LARGE SCALE GENOMIC DNA]</scope>
    <source>
        <strain evidence="3">CGMCC 1.10759</strain>
    </source>
</reference>
<dbReference type="Pfam" id="PF14028">
    <property type="entry name" value="Lant_dehydr_C"/>
    <property type="match status" value="1"/>
</dbReference>